<keyword evidence="1" id="KW-0560">Oxidoreductase</keyword>
<dbReference type="Pfam" id="PF01243">
    <property type="entry name" value="PNPOx_N"/>
    <property type="match status" value="1"/>
</dbReference>
<dbReference type="EMBL" id="PDJI01000004">
    <property type="protein sequence ID" value="PFG41072.1"/>
    <property type="molecule type" value="Genomic_DNA"/>
</dbReference>
<evidence type="ECO:0000259" key="2">
    <source>
        <dbReference type="Pfam" id="PF01243"/>
    </source>
</evidence>
<name>A0A2A9ES25_9MICO</name>
<dbReference type="Gene3D" id="2.30.110.10">
    <property type="entry name" value="Electron Transport, Fmn-binding Protein, Chain A"/>
    <property type="match status" value="1"/>
</dbReference>
<accession>A0A2A9ES25</accession>
<reference evidence="3 4" key="1">
    <citation type="submission" date="2017-10" db="EMBL/GenBank/DDBJ databases">
        <title>Sequencing the genomes of 1000 actinobacteria strains.</title>
        <authorList>
            <person name="Klenk H.-P."/>
        </authorList>
    </citation>
    <scope>NUCLEOTIDE SEQUENCE [LARGE SCALE GENOMIC DNA]</scope>
    <source>
        <strain evidence="3 4">DSM 21838</strain>
    </source>
</reference>
<dbReference type="OrthoDB" id="9812086at2"/>
<dbReference type="Proteomes" id="UP000222106">
    <property type="component" value="Unassembled WGS sequence"/>
</dbReference>
<dbReference type="GO" id="GO:0016627">
    <property type="term" value="F:oxidoreductase activity, acting on the CH-CH group of donors"/>
    <property type="evidence" value="ECO:0007669"/>
    <property type="project" value="TreeGrafter"/>
</dbReference>
<evidence type="ECO:0000256" key="1">
    <source>
        <dbReference type="ARBA" id="ARBA00023002"/>
    </source>
</evidence>
<gene>
    <name evidence="3" type="ORF">ATJ97_3618</name>
</gene>
<dbReference type="PANTHER" id="PTHR35176:SF2">
    <property type="entry name" value="F420H(2)-DEPENDENT REDUCTASE RV1155"/>
    <property type="match status" value="1"/>
</dbReference>
<sequence length="135" mass="14563">MDDGARERLAAARVARLATVRPDGSPHLVPVTFALVGDVVWTAVDDKPKSTRALQRLANIAAHPAVSLLVDHYDEDWSTLWWVRADGVAGVVEVDGSPDVRTALAALTAKYAQYATPPAGPLVRIELTRLRSWAA</sequence>
<organism evidence="3 4">
    <name type="scientific">Georgenia soli</name>
    <dbReference type="NCBI Taxonomy" id="638953"/>
    <lineage>
        <taxon>Bacteria</taxon>
        <taxon>Bacillati</taxon>
        <taxon>Actinomycetota</taxon>
        <taxon>Actinomycetes</taxon>
        <taxon>Micrococcales</taxon>
        <taxon>Bogoriellaceae</taxon>
        <taxon>Georgenia</taxon>
    </lineage>
</organism>
<protein>
    <submittedName>
        <fullName evidence="3">PPOX class probable F420-dependent enzyme</fullName>
    </submittedName>
</protein>
<dbReference type="InterPro" id="IPR011576">
    <property type="entry name" value="Pyridox_Oxase_N"/>
</dbReference>
<evidence type="ECO:0000313" key="4">
    <source>
        <dbReference type="Proteomes" id="UP000222106"/>
    </source>
</evidence>
<evidence type="ECO:0000313" key="3">
    <source>
        <dbReference type="EMBL" id="PFG41072.1"/>
    </source>
</evidence>
<dbReference type="PANTHER" id="PTHR35176">
    <property type="entry name" value="HEME OXYGENASE HI_0854-RELATED"/>
    <property type="match status" value="1"/>
</dbReference>
<dbReference type="RefSeq" id="WP_098484887.1">
    <property type="nucleotide sequence ID" value="NZ_PDJI01000004.1"/>
</dbReference>
<comment type="caution">
    <text evidence="3">The sequence shown here is derived from an EMBL/GenBank/DDBJ whole genome shotgun (WGS) entry which is preliminary data.</text>
</comment>
<dbReference type="InterPro" id="IPR012349">
    <property type="entry name" value="Split_barrel_FMN-bd"/>
</dbReference>
<dbReference type="NCBIfam" id="TIGR03668">
    <property type="entry name" value="Rv0121_F420"/>
    <property type="match status" value="1"/>
</dbReference>
<dbReference type="AlphaFoldDB" id="A0A2A9ES25"/>
<dbReference type="GO" id="GO:0005829">
    <property type="term" value="C:cytosol"/>
    <property type="evidence" value="ECO:0007669"/>
    <property type="project" value="TreeGrafter"/>
</dbReference>
<proteinExistence type="predicted"/>
<dbReference type="GO" id="GO:0070967">
    <property type="term" value="F:coenzyme F420 binding"/>
    <property type="evidence" value="ECO:0007669"/>
    <property type="project" value="TreeGrafter"/>
</dbReference>
<dbReference type="InterPro" id="IPR052019">
    <property type="entry name" value="F420H2_bilvrd_red/Heme_oxyg"/>
</dbReference>
<dbReference type="SUPFAM" id="SSF50475">
    <property type="entry name" value="FMN-binding split barrel"/>
    <property type="match status" value="1"/>
</dbReference>
<keyword evidence="4" id="KW-1185">Reference proteome</keyword>
<feature type="domain" description="Pyridoxamine 5'-phosphate oxidase N-terminal" evidence="2">
    <location>
        <begin position="2"/>
        <end position="133"/>
    </location>
</feature>
<dbReference type="InterPro" id="IPR019967">
    <property type="entry name" value="F420-dep_enz_PPOX_Rv0121"/>
</dbReference>